<dbReference type="EMBL" id="ML991817">
    <property type="protein sequence ID" value="KAF2232292.1"/>
    <property type="molecule type" value="Genomic_DNA"/>
</dbReference>
<protein>
    <submittedName>
        <fullName evidence="1">Uncharacterized protein</fullName>
    </submittedName>
</protein>
<evidence type="ECO:0000313" key="2">
    <source>
        <dbReference type="Proteomes" id="UP000800092"/>
    </source>
</evidence>
<gene>
    <name evidence="1" type="ORF">EV356DRAFT_568897</name>
</gene>
<reference evidence="1" key="1">
    <citation type="journal article" date="2020" name="Stud. Mycol.">
        <title>101 Dothideomycetes genomes: a test case for predicting lifestyles and emergence of pathogens.</title>
        <authorList>
            <person name="Haridas S."/>
            <person name="Albert R."/>
            <person name="Binder M."/>
            <person name="Bloem J."/>
            <person name="Labutti K."/>
            <person name="Salamov A."/>
            <person name="Andreopoulos B."/>
            <person name="Baker S."/>
            <person name="Barry K."/>
            <person name="Bills G."/>
            <person name="Bluhm B."/>
            <person name="Cannon C."/>
            <person name="Castanera R."/>
            <person name="Culley D."/>
            <person name="Daum C."/>
            <person name="Ezra D."/>
            <person name="Gonzalez J."/>
            <person name="Henrissat B."/>
            <person name="Kuo A."/>
            <person name="Liang C."/>
            <person name="Lipzen A."/>
            <person name="Lutzoni F."/>
            <person name="Magnuson J."/>
            <person name="Mondo S."/>
            <person name="Nolan M."/>
            <person name="Ohm R."/>
            <person name="Pangilinan J."/>
            <person name="Park H.-J."/>
            <person name="Ramirez L."/>
            <person name="Alfaro M."/>
            <person name="Sun H."/>
            <person name="Tritt A."/>
            <person name="Yoshinaga Y."/>
            <person name="Zwiers L.-H."/>
            <person name="Turgeon B."/>
            <person name="Goodwin S."/>
            <person name="Spatafora J."/>
            <person name="Crous P."/>
            <person name="Grigoriev I."/>
        </authorList>
    </citation>
    <scope>NUCLEOTIDE SEQUENCE</scope>
    <source>
        <strain evidence="1">Tuck. ex Michener</strain>
    </source>
</reference>
<dbReference type="Proteomes" id="UP000800092">
    <property type="component" value="Unassembled WGS sequence"/>
</dbReference>
<evidence type="ECO:0000313" key="1">
    <source>
        <dbReference type="EMBL" id="KAF2232292.1"/>
    </source>
</evidence>
<dbReference type="AlphaFoldDB" id="A0A6A6H2S6"/>
<name>A0A6A6H2S6_VIRVR</name>
<organism evidence="1 2">
    <name type="scientific">Viridothelium virens</name>
    <name type="common">Speckled blister lichen</name>
    <name type="synonym">Trypethelium virens</name>
    <dbReference type="NCBI Taxonomy" id="1048519"/>
    <lineage>
        <taxon>Eukaryota</taxon>
        <taxon>Fungi</taxon>
        <taxon>Dikarya</taxon>
        <taxon>Ascomycota</taxon>
        <taxon>Pezizomycotina</taxon>
        <taxon>Dothideomycetes</taxon>
        <taxon>Dothideomycetes incertae sedis</taxon>
        <taxon>Trypetheliales</taxon>
        <taxon>Trypetheliaceae</taxon>
        <taxon>Viridothelium</taxon>
    </lineage>
</organism>
<sequence>MNRRFFIEIRAWPHDTEGYLKQEEGISASTAVLSSIGDQGSLDGAILGKHVFQSIIEAQEASLQAKPNTTIRRITTRKTQTERGQGDDYPCDCPLIFVVGSDTQDRKEFSISFTLASRHSPWIAQICAEGKEYRKRLEAVKRVGHILKHAIIKAGDYPGYLKPKIDKSRPAKIYAEALVKVCHEYPWAESAEHFSYAIAHYLGISKEDFDKQKQNRMTLLQIIRPQLEKGDGDLLKDAVRNINNKIKALIANEGTDNPPLDPVKAVARNRIYLPDEDPSVVELLTEHLEVEHVSVLSTPELLHLYILAETLRMQEFRNNIIEKLGWLSRHGEYLTRDETVLFACKRCTHGSPLRRLVVDMLVYTKPSSHVLAMVHLLEDHDINYCIIETLMARIGKAHLA</sequence>
<proteinExistence type="predicted"/>
<keyword evidence="2" id="KW-1185">Reference proteome</keyword>
<accession>A0A6A6H2S6</accession>